<dbReference type="PANTHER" id="PTHR11364">
    <property type="entry name" value="THIOSULFATE SULFERTANSFERASE"/>
    <property type="match status" value="1"/>
</dbReference>
<dbReference type="CDD" id="cd01448">
    <property type="entry name" value="TST_Repeat_1"/>
    <property type="match status" value="1"/>
</dbReference>
<feature type="domain" description="Rhodanese" evidence="3">
    <location>
        <begin position="24"/>
        <end position="142"/>
    </location>
</feature>
<dbReference type="Proteomes" id="UP000568664">
    <property type="component" value="Unassembled WGS sequence"/>
</dbReference>
<dbReference type="SUPFAM" id="SSF52821">
    <property type="entry name" value="Rhodanese/Cell cycle control phosphatase"/>
    <property type="match status" value="2"/>
</dbReference>
<accession>A0A7Y0LA81</accession>
<evidence type="ECO:0000256" key="1">
    <source>
        <dbReference type="ARBA" id="ARBA00022679"/>
    </source>
</evidence>
<protein>
    <submittedName>
        <fullName evidence="4">Sulfurtransferase</fullName>
    </submittedName>
</protein>
<dbReference type="InterPro" id="IPR001763">
    <property type="entry name" value="Rhodanese-like_dom"/>
</dbReference>
<proteinExistence type="predicted"/>
<dbReference type="PANTHER" id="PTHR11364:SF27">
    <property type="entry name" value="SULFURTRANSFERASE"/>
    <property type="match status" value="1"/>
</dbReference>
<sequence length="287" mass="31444">MSLPTSALISAQQLQDYFVHKSANQESILIIDASMPPVGGGTLPDQRWPDVTLPNARRMDINNVFSDANAEFPHTLLSPQDFQEQCRQLGMNNEHHVVVYDDLGLFSAARAWWMLKAMGQEKVSVLDGGLPAWLANNGEVSVAIDAPYKLGNFTSQHQPNYFCDHDYVAKALQSHSHLVLDARAANRFYGKAPEPRAGVRAGHMPNALNLPYANLLDNGAFKSLTELIKFFSTINPEQKPMIMSCGSGITACILALAATLAGNTDITVYDGSWTEWGSLEQLPVVTD</sequence>
<dbReference type="Gene3D" id="3.40.250.10">
    <property type="entry name" value="Rhodanese-like domain"/>
    <property type="match status" value="2"/>
</dbReference>
<dbReference type="Pfam" id="PF00581">
    <property type="entry name" value="Rhodanese"/>
    <property type="match status" value="2"/>
</dbReference>
<dbReference type="RefSeq" id="WP_169073689.1">
    <property type="nucleotide sequence ID" value="NZ_JABBXH010000001.1"/>
</dbReference>
<evidence type="ECO:0000256" key="2">
    <source>
        <dbReference type="ARBA" id="ARBA00022737"/>
    </source>
</evidence>
<evidence type="ECO:0000313" key="4">
    <source>
        <dbReference type="EMBL" id="NMP30372.1"/>
    </source>
</evidence>
<evidence type="ECO:0000313" key="5">
    <source>
        <dbReference type="Proteomes" id="UP000568664"/>
    </source>
</evidence>
<dbReference type="EMBL" id="JABBXH010000001">
    <property type="protein sequence ID" value="NMP30372.1"/>
    <property type="molecule type" value="Genomic_DNA"/>
</dbReference>
<dbReference type="CDD" id="cd01449">
    <property type="entry name" value="TST_Repeat_2"/>
    <property type="match status" value="1"/>
</dbReference>
<feature type="domain" description="Rhodanese" evidence="3">
    <location>
        <begin position="173"/>
        <end position="285"/>
    </location>
</feature>
<gene>
    <name evidence="4" type="ORF">HII17_02255</name>
</gene>
<dbReference type="SMART" id="SM00450">
    <property type="entry name" value="RHOD"/>
    <property type="match status" value="2"/>
</dbReference>
<dbReference type="InterPro" id="IPR036873">
    <property type="entry name" value="Rhodanese-like_dom_sf"/>
</dbReference>
<dbReference type="FunFam" id="3.40.250.10:FF:000001">
    <property type="entry name" value="Sulfurtransferase"/>
    <property type="match status" value="1"/>
</dbReference>
<comment type="caution">
    <text evidence="4">The sequence shown here is derived from an EMBL/GenBank/DDBJ whole genome shotgun (WGS) entry which is preliminary data.</text>
</comment>
<name>A0A7Y0LA81_9GAMM</name>
<organism evidence="4 5">
    <name type="scientific">Thalassotalea algicola</name>
    <dbReference type="NCBI Taxonomy" id="2716224"/>
    <lineage>
        <taxon>Bacteria</taxon>
        <taxon>Pseudomonadati</taxon>
        <taxon>Pseudomonadota</taxon>
        <taxon>Gammaproteobacteria</taxon>
        <taxon>Alteromonadales</taxon>
        <taxon>Colwelliaceae</taxon>
        <taxon>Thalassotalea</taxon>
    </lineage>
</organism>
<reference evidence="4 5" key="1">
    <citation type="submission" date="2020-04" db="EMBL/GenBank/DDBJ databases">
        <title>Thalassotalea sp. M1531, isolated from the surface of marine red alga.</title>
        <authorList>
            <person name="Pang L."/>
            <person name="Lu D.-C."/>
        </authorList>
    </citation>
    <scope>NUCLEOTIDE SEQUENCE [LARGE SCALE GENOMIC DNA]</scope>
    <source>
        <strain evidence="4 5">M1531</strain>
    </source>
</reference>
<evidence type="ECO:0000259" key="3">
    <source>
        <dbReference type="PROSITE" id="PS50206"/>
    </source>
</evidence>
<keyword evidence="1 4" id="KW-0808">Transferase</keyword>
<keyword evidence="5" id="KW-1185">Reference proteome</keyword>
<dbReference type="InterPro" id="IPR045078">
    <property type="entry name" value="TST/MPST-like"/>
</dbReference>
<dbReference type="PROSITE" id="PS50206">
    <property type="entry name" value="RHODANESE_3"/>
    <property type="match status" value="2"/>
</dbReference>
<keyword evidence="2" id="KW-0677">Repeat</keyword>
<dbReference type="AlphaFoldDB" id="A0A7Y0LA81"/>
<dbReference type="GO" id="GO:0004792">
    <property type="term" value="F:thiosulfate-cyanide sulfurtransferase activity"/>
    <property type="evidence" value="ECO:0007669"/>
    <property type="project" value="TreeGrafter"/>
</dbReference>